<dbReference type="InterPro" id="IPR048907">
    <property type="entry name" value="WHD_MCM_arc"/>
</dbReference>
<name>A0A2R7Y2B9_9CREN</name>
<proteinExistence type="predicted"/>
<dbReference type="PANTHER" id="PTHR34301:SF8">
    <property type="entry name" value="ATPASE DOMAIN-CONTAINING PROTEIN"/>
    <property type="match status" value="1"/>
</dbReference>
<feature type="domain" description="MCM C-terminal" evidence="2">
    <location>
        <begin position="277"/>
        <end position="335"/>
    </location>
</feature>
<dbReference type="AlphaFoldDB" id="A0A2R7Y2B9"/>
<dbReference type="SUPFAM" id="SSF46785">
    <property type="entry name" value="Winged helix' DNA-binding domain"/>
    <property type="match status" value="1"/>
</dbReference>
<dbReference type="Gene3D" id="1.10.10.10">
    <property type="entry name" value="Winged helix-like DNA-binding domain superfamily/Winged helix DNA-binding domain"/>
    <property type="match status" value="1"/>
</dbReference>
<dbReference type="InterPro" id="IPR027417">
    <property type="entry name" value="P-loop_NTPase"/>
</dbReference>
<reference evidence="3 4" key="1">
    <citation type="journal article" date="2018" name="Syst. Appl. Microbiol.">
        <title>A new symbiotic nanoarchaeote (Candidatus Nanoclepta minutus) and its host (Zestosphaera tikiterensis gen. nov., sp. nov.) from a New Zealand hot spring.</title>
        <authorList>
            <person name="St John E."/>
            <person name="Liu Y."/>
            <person name="Podar M."/>
            <person name="Stott M.B."/>
            <person name="Meneghin J."/>
            <person name="Chen Z."/>
            <person name="Lagutin K."/>
            <person name="Mitchell K."/>
            <person name="Reysenbach A.L."/>
        </authorList>
    </citation>
    <scope>NUCLEOTIDE SEQUENCE [LARGE SCALE GENOMIC DNA]</scope>
    <source>
        <strain evidence="3">NZ3</strain>
    </source>
</reference>
<comment type="caution">
    <text evidence="3">The sequence shown here is derived from an EMBL/GenBank/DDBJ whole genome shotgun (WGS) entry which is preliminary data.</text>
</comment>
<evidence type="ECO:0000259" key="2">
    <source>
        <dbReference type="Pfam" id="PF21100"/>
    </source>
</evidence>
<dbReference type="InterPro" id="IPR036388">
    <property type="entry name" value="WH-like_DNA-bd_sf"/>
</dbReference>
<dbReference type="EMBL" id="NBVN01000008">
    <property type="protein sequence ID" value="PUA31638.1"/>
    <property type="molecule type" value="Genomic_DNA"/>
</dbReference>
<accession>A0A2R7Y2B9</accession>
<protein>
    <submittedName>
        <fullName evidence="3">Uncharacterized protein</fullName>
    </submittedName>
</protein>
<organism evidence="3 4">
    <name type="scientific">Zestosphaera tikiterensis</name>
    <dbReference type="NCBI Taxonomy" id="1973259"/>
    <lineage>
        <taxon>Archaea</taxon>
        <taxon>Thermoproteota</taxon>
        <taxon>Thermoprotei</taxon>
        <taxon>Desulfurococcales</taxon>
        <taxon>Desulfurococcaceae</taxon>
        <taxon>Zestosphaera</taxon>
    </lineage>
</organism>
<dbReference type="InterPro" id="IPR036390">
    <property type="entry name" value="WH_DNA-bd_sf"/>
</dbReference>
<dbReference type="Gene3D" id="1.10.8.60">
    <property type="match status" value="1"/>
</dbReference>
<evidence type="ECO:0000313" key="4">
    <source>
        <dbReference type="Proteomes" id="UP000244093"/>
    </source>
</evidence>
<feature type="domain" description="ATPase" evidence="1">
    <location>
        <begin position="15"/>
        <end position="231"/>
    </location>
</feature>
<dbReference type="Proteomes" id="UP000244093">
    <property type="component" value="Unassembled WGS sequence"/>
</dbReference>
<evidence type="ECO:0000313" key="3">
    <source>
        <dbReference type="EMBL" id="PUA31638.1"/>
    </source>
</evidence>
<gene>
    <name evidence="3" type="ORF">B7O98_09065</name>
</gene>
<dbReference type="Pfam" id="PF01637">
    <property type="entry name" value="ATPase_2"/>
    <property type="match status" value="1"/>
</dbReference>
<dbReference type="InterPro" id="IPR011579">
    <property type="entry name" value="ATPase_dom"/>
</dbReference>
<dbReference type="Pfam" id="PF21100">
    <property type="entry name" value="WHD_MCM"/>
    <property type="match status" value="1"/>
</dbReference>
<dbReference type="Gene3D" id="3.40.50.300">
    <property type="entry name" value="P-loop containing nucleotide triphosphate hydrolases"/>
    <property type="match status" value="1"/>
</dbReference>
<dbReference type="GO" id="GO:0005524">
    <property type="term" value="F:ATP binding"/>
    <property type="evidence" value="ECO:0007669"/>
    <property type="project" value="InterPro"/>
</dbReference>
<dbReference type="SUPFAM" id="SSF52540">
    <property type="entry name" value="P-loop containing nucleoside triphosphate hydrolases"/>
    <property type="match status" value="1"/>
</dbReference>
<sequence>MPYFDPEPKKCREDFFNAEKEIEEFKRGLNVSKLVVVSGLRRYGKTSLILTALNELGVDYVFIDCRLLPSGMISVNDLLMLFERELSRRGWFKSIVTSIEGVEVGGFGVRFRRRDFNTLVNVLERLEGRVLVFDEVQELRRSRYRFDSLIAYLYDHVDVKVVVSGSQVGLMRRFLRFDDPSAPLYGRPFYVVKLKPLTRELAREFLLKGFEQEGLQPPVELIEEALNIFNGVIGWLTYFGYSYARLCVRDLTSVLETAAKLAYEELNQALQIFNVGRPRYEAVLKLLSERSSSWSEIIRYIESKHGKIPKNTLNNILKNLIDMGVVEKSEGMYRVADPVLRYAIRKYL</sequence>
<dbReference type="PANTHER" id="PTHR34301">
    <property type="entry name" value="DNA-BINDING PROTEIN-RELATED"/>
    <property type="match status" value="1"/>
</dbReference>
<evidence type="ECO:0000259" key="1">
    <source>
        <dbReference type="Pfam" id="PF01637"/>
    </source>
</evidence>